<dbReference type="AlphaFoldDB" id="A0A6C0HRN8"/>
<evidence type="ECO:0000313" key="2">
    <source>
        <dbReference type="EMBL" id="QHT83040.1"/>
    </source>
</evidence>
<evidence type="ECO:0000256" key="1">
    <source>
        <dbReference type="SAM" id="MobiDB-lite"/>
    </source>
</evidence>
<accession>A0A6C0HRN8</accession>
<sequence>MSGSDDDWVPPTYSGPRMTIAEARAHQAAELRERTINATRQYTGSREAAIRGVDEANQLYREMQQMRVLLEGIQLRLRKFPQKKKCSFPKTKTRHGGKHSNRVKSKKIKRQF</sequence>
<protein>
    <submittedName>
        <fullName evidence="2">Uncharacterized protein</fullName>
    </submittedName>
</protein>
<reference evidence="2" key="1">
    <citation type="journal article" date="2020" name="Nature">
        <title>Giant virus diversity and host interactions through global metagenomics.</title>
        <authorList>
            <person name="Schulz F."/>
            <person name="Roux S."/>
            <person name="Paez-Espino D."/>
            <person name="Jungbluth S."/>
            <person name="Walsh D.A."/>
            <person name="Denef V.J."/>
            <person name="McMahon K.D."/>
            <person name="Konstantinidis K.T."/>
            <person name="Eloe-Fadrosh E.A."/>
            <person name="Kyrpides N.C."/>
            <person name="Woyke T."/>
        </authorList>
    </citation>
    <scope>NUCLEOTIDE SEQUENCE</scope>
    <source>
        <strain evidence="2">GVMAG-M-3300023184-167</strain>
    </source>
</reference>
<organism evidence="2">
    <name type="scientific">viral metagenome</name>
    <dbReference type="NCBI Taxonomy" id="1070528"/>
    <lineage>
        <taxon>unclassified sequences</taxon>
        <taxon>metagenomes</taxon>
        <taxon>organismal metagenomes</taxon>
    </lineage>
</organism>
<name>A0A6C0HRN8_9ZZZZ</name>
<dbReference type="EMBL" id="MN740006">
    <property type="protein sequence ID" value="QHT83040.1"/>
    <property type="molecule type" value="Genomic_DNA"/>
</dbReference>
<feature type="region of interest" description="Disordered" evidence="1">
    <location>
        <begin position="85"/>
        <end position="112"/>
    </location>
</feature>
<proteinExistence type="predicted"/>